<dbReference type="EMBL" id="NHYE01005459">
    <property type="protein sequence ID" value="PPQ72406.1"/>
    <property type="molecule type" value="Genomic_DNA"/>
</dbReference>
<dbReference type="OrthoDB" id="426235at2759"/>
<keyword evidence="2" id="KW-1185">Reference proteome</keyword>
<proteinExistence type="predicted"/>
<gene>
    <name evidence="1" type="ORF">CVT26_003799</name>
</gene>
<dbReference type="Pfam" id="PF13242">
    <property type="entry name" value="Hydrolase_like"/>
    <property type="match status" value="1"/>
</dbReference>
<dbReference type="STRING" id="231916.A0A409W1M4"/>
<dbReference type="SUPFAM" id="SSF56784">
    <property type="entry name" value="HAD-like"/>
    <property type="match status" value="1"/>
</dbReference>
<reference evidence="1 2" key="1">
    <citation type="journal article" date="2018" name="Evol. Lett.">
        <title>Horizontal gene cluster transfer increased hallucinogenic mushroom diversity.</title>
        <authorList>
            <person name="Reynolds H.T."/>
            <person name="Vijayakumar V."/>
            <person name="Gluck-Thaler E."/>
            <person name="Korotkin H.B."/>
            <person name="Matheny P.B."/>
            <person name="Slot J.C."/>
        </authorList>
    </citation>
    <scope>NUCLEOTIDE SEQUENCE [LARGE SCALE GENOMIC DNA]</scope>
    <source>
        <strain evidence="1 2">SRW20</strain>
    </source>
</reference>
<dbReference type="PANTHER" id="PTHR19288:SF46">
    <property type="entry name" value="HALOACID DEHALOGENASE-LIKE HYDROLASE DOMAIN-CONTAINING PROTEIN 2"/>
    <property type="match status" value="1"/>
</dbReference>
<dbReference type="InterPro" id="IPR023214">
    <property type="entry name" value="HAD_sf"/>
</dbReference>
<dbReference type="GO" id="GO:0016791">
    <property type="term" value="F:phosphatase activity"/>
    <property type="evidence" value="ECO:0007669"/>
    <property type="project" value="TreeGrafter"/>
</dbReference>
<dbReference type="InterPro" id="IPR036412">
    <property type="entry name" value="HAD-like_sf"/>
</dbReference>
<comment type="caution">
    <text evidence="1">The sequence shown here is derived from an EMBL/GenBank/DDBJ whole genome shotgun (WGS) entry which is preliminary data.</text>
</comment>
<dbReference type="Pfam" id="PF13344">
    <property type="entry name" value="Hydrolase_6"/>
    <property type="match status" value="1"/>
</dbReference>
<dbReference type="AlphaFoldDB" id="A0A409W1M4"/>
<sequence>MSTPTFKERPPIEALLIDISGTLHIGGDPTPNAVQSFQRLRDSGVDFRLCSNTSNQSTASLIKQLEKMGFNLAKSGSMDKVRKNDQRLVWTSIGVVAKVLKEMELYRPYLLLSDSAREEVLKDIQRDNHAKGPSVSEAEEYDSVVVGLAPSLFDYQHLNTAFRILKGEHKSTAILAAGAQKSPLLIAANKSRYVQKEDGLALGPGPFVAGLENASGATARVVGKPTKEFFQMVIDDLTNGVNEKFSAKKTKINRKIAVIGDDIEADLGGGALELGLWRVLVKTGKYRPGDENRPGLVPPDEVCDSLATFIDSLLRDSER</sequence>
<dbReference type="InterPro" id="IPR006357">
    <property type="entry name" value="HAD-SF_hydro_IIA"/>
</dbReference>
<dbReference type="Proteomes" id="UP000284706">
    <property type="component" value="Unassembled WGS sequence"/>
</dbReference>
<evidence type="ECO:0000313" key="1">
    <source>
        <dbReference type="EMBL" id="PPQ72406.1"/>
    </source>
</evidence>
<dbReference type="Gene3D" id="3.40.50.1000">
    <property type="entry name" value="HAD superfamily/HAD-like"/>
    <property type="match status" value="2"/>
</dbReference>
<accession>A0A409W1M4</accession>
<name>A0A409W1M4_9AGAR</name>
<organism evidence="1 2">
    <name type="scientific">Gymnopilus dilepis</name>
    <dbReference type="NCBI Taxonomy" id="231916"/>
    <lineage>
        <taxon>Eukaryota</taxon>
        <taxon>Fungi</taxon>
        <taxon>Dikarya</taxon>
        <taxon>Basidiomycota</taxon>
        <taxon>Agaricomycotina</taxon>
        <taxon>Agaricomycetes</taxon>
        <taxon>Agaricomycetidae</taxon>
        <taxon>Agaricales</taxon>
        <taxon>Agaricineae</taxon>
        <taxon>Hymenogastraceae</taxon>
        <taxon>Gymnopilus</taxon>
    </lineage>
</organism>
<dbReference type="PANTHER" id="PTHR19288">
    <property type="entry name" value="4-NITROPHENYLPHOSPHATASE-RELATED"/>
    <property type="match status" value="1"/>
</dbReference>
<dbReference type="InParanoid" id="A0A409W1M4"/>
<dbReference type="GO" id="GO:0005737">
    <property type="term" value="C:cytoplasm"/>
    <property type="evidence" value="ECO:0007669"/>
    <property type="project" value="TreeGrafter"/>
</dbReference>
<evidence type="ECO:0000313" key="2">
    <source>
        <dbReference type="Proteomes" id="UP000284706"/>
    </source>
</evidence>
<protein>
    <submittedName>
        <fullName evidence="1">Uncharacterized protein</fullName>
    </submittedName>
</protein>